<keyword evidence="2" id="KW-1185">Reference proteome</keyword>
<evidence type="ECO:0000313" key="1">
    <source>
        <dbReference type="EMBL" id="KAJ8893112.1"/>
    </source>
</evidence>
<dbReference type="Proteomes" id="UP001159363">
    <property type="component" value="Chromosome 2"/>
</dbReference>
<sequence length="639" mass="73130">MSISSYFGQEHAVISVDEALYSRLMEIKWSVPEYLEKLIPCLRGLHISMNFIKAIGQHMGAVELVLARKAYNMNMRAHKHTLQALWRILVATFLSYFAEADNDYHTELFTLGDDETSERIPELVSLLMQERIQKLLADFIESKSEDVNFIFWWQYIDMVAILLQFTRSQCDADKHQHPDEVASEFRKGNFVVKGSSQTFNQVDPGQTMGWINSTEKKGGRIISIAKTTSALCRWTFSCNPRSHIAASTQAMFNLRLGNTYLHNEAIESRQKCEMINKGKKTILKTDRNVSHRLITAYEAVPLSHMEMNCTLCTGNKSILADLITERISCPETIQLHEISSCLVTDGQALVVALGKPENALIFGNLADMYIMTVLKVCYRYQRIDVVFDRYREETIKSTTRKRCIKSTRPIRRLIEDRDVPLPKTRNKYLPVAENKAHLANFLSNELCVHKHQRTRKLWSQEGSGTNSRIRDSCCMLCRASLGQWLSHHGPQMFTCFWFPTYNHAHCDHLWMMPGTSKRRHNIPINAVFQNLPNDRRAGHIGFLETGPEKLDVVSTDRKFWLARCDRTSWALFIIRASSKDDPEMIFLGVGLGLVRTKDLVYTVKRYTALLARRSDEALGVRVSVARIAPSLIDIGRAAT</sequence>
<proteinExistence type="predicted"/>
<evidence type="ECO:0000313" key="2">
    <source>
        <dbReference type="Proteomes" id="UP001159363"/>
    </source>
</evidence>
<dbReference type="EMBL" id="JARBHB010000002">
    <property type="protein sequence ID" value="KAJ8893112.1"/>
    <property type="molecule type" value="Genomic_DNA"/>
</dbReference>
<protein>
    <submittedName>
        <fullName evidence="1">Uncharacterized protein</fullName>
    </submittedName>
</protein>
<comment type="caution">
    <text evidence="1">The sequence shown here is derived from an EMBL/GenBank/DDBJ whole genome shotgun (WGS) entry which is preliminary data.</text>
</comment>
<accession>A0ABQ9I8W1</accession>
<organism evidence="1 2">
    <name type="scientific">Dryococelus australis</name>
    <dbReference type="NCBI Taxonomy" id="614101"/>
    <lineage>
        <taxon>Eukaryota</taxon>
        <taxon>Metazoa</taxon>
        <taxon>Ecdysozoa</taxon>
        <taxon>Arthropoda</taxon>
        <taxon>Hexapoda</taxon>
        <taxon>Insecta</taxon>
        <taxon>Pterygota</taxon>
        <taxon>Neoptera</taxon>
        <taxon>Polyneoptera</taxon>
        <taxon>Phasmatodea</taxon>
        <taxon>Verophasmatodea</taxon>
        <taxon>Anareolatae</taxon>
        <taxon>Phasmatidae</taxon>
        <taxon>Eurycanthinae</taxon>
        <taxon>Dryococelus</taxon>
    </lineage>
</organism>
<name>A0ABQ9I8W1_9NEOP</name>
<dbReference type="PANTHER" id="PTHR47018">
    <property type="entry name" value="CXC DOMAIN-CONTAINING PROTEIN-RELATED"/>
    <property type="match status" value="1"/>
</dbReference>
<gene>
    <name evidence="1" type="ORF">PR048_005695</name>
</gene>
<reference evidence="1 2" key="1">
    <citation type="submission" date="2023-02" db="EMBL/GenBank/DDBJ databases">
        <title>LHISI_Scaffold_Assembly.</title>
        <authorList>
            <person name="Stuart O.P."/>
            <person name="Cleave R."/>
            <person name="Magrath M.J.L."/>
            <person name="Mikheyev A.S."/>
        </authorList>
    </citation>
    <scope>NUCLEOTIDE SEQUENCE [LARGE SCALE GENOMIC DNA]</scope>
    <source>
        <strain evidence="1">Daus_M_001</strain>
        <tissue evidence="1">Leg muscle</tissue>
    </source>
</reference>